<name>A0ABR9CVM9_9GAMM</name>
<evidence type="ECO:0000256" key="1">
    <source>
        <dbReference type="SAM" id="Coils"/>
    </source>
</evidence>
<evidence type="ECO:0000259" key="2">
    <source>
        <dbReference type="Pfam" id="PF13511"/>
    </source>
</evidence>
<evidence type="ECO:0000313" key="4">
    <source>
        <dbReference type="Proteomes" id="UP000652176"/>
    </source>
</evidence>
<feature type="coiled-coil region" evidence="1">
    <location>
        <begin position="121"/>
        <end position="194"/>
    </location>
</feature>
<comment type="caution">
    <text evidence="3">The sequence shown here is derived from an EMBL/GenBank/DDBJ whole genome shotgun (WGS) entry which is preliminary data.</text>
</comment>
<dbReference type="Proteomes" id="UP000652176">
    <property type="component" value="Unassembled WGS sequence"/>
</dbReference>
<protein>
    <submittedName>
        <fullName evidence="3">DUF4124 domain-containing protein</fullName>
    </submittedName>
</protein>
<dbReference type="RefSeq" id="WP_192372837.1">
    <property type="nucleotide sequence ID" value="NZ_CAJHIV010000001.1"/>
</dbReference>
<dbReference type="EMBL" id="JACXSS010000001">
    <property type="protein sequence ID" value="MBD9354720.1"/>
    <property type="molecule type" value="Genomic_DNA"/>
</dbReference>
<organism evidence="3 4">
    <name type="scientific">Methylomonas albis</name>
    <dbReference type="NCBI Taxonomy" id="1854563"/>
    <lineage>
        <taxon>Bacteria</taxon>
        <taxon>Pseudomonadati</taxon>
        <taxon>Pseudomonadota</taxon>
        <taxon>Gammaproteobacteria</taxon>
        <taxon>Methylococcales</taxon>
        <taxon>Methylococcaceae</taxon>
        <taxon>Methylomonas</taxon>
    </lineage>
</organism>
<keyword evidence="4" id="KW-1185">Reference proteome</keyword>
<accession>A0ABR9CVM9</accession>
<proteinExistence type="predicted"/>
<dbReference type="InterPro" id="IPR025392">
    <property type="entry name" value="DUF4124"/>
</dbReference>
<sequence length="334" mass="37239">MPHAAIKRTLILVLALLFAMDEAAFAKKMYRWVDENGNVYFSDQVPPDQVQHKRETLSEKARVLDVLEKAKTAEQIVQQKRLDALRKEQEKIIAKQNANDKVLLSTFRSIDDMNKALSNKMASLDAGRKVIEGNIERLEQQLQQQQQQAANLERGGSKIPPKLLTDIATSKQQIDAGKQDLARHQQDQQNSEKEFKADIARFQFLTQANNSDGKPGNGDNLAASNASNELGLFVCQDTAQCEKAWKIAGEFVATHSTTGQDVESEKLIMRAAPQKDDDLSLSVSLLERNNNLQIFLDIRCRQSSMGNELCSGAKAQSIRQAFAPFIQSSLAAQQ</sequence>
<evidence type="ECO:0000313" key="3">
    <source>
        <dbReference type="EMBL" id="MBD9354720.1"/>
    </source>
</evidence>
<feature type="domain" description="DUF4124" evidence="2">
    <location>
        <begin position="14"/>
        <end position="53"/>
    </location>
</feature>
<gene>
    <name evidence="3" type="ORF">IE877_02270</name>
</gene>
<keyword evidence="1" id="KW-0175">Coiled coil</keyword>
<reference evidence="3 4" key="1">
    <citation type="submission" date="2020-09" db="EMBL/GenBank/DDBJ databases">
        <title>Methylomonas albis sp. nov. and Methylomonas fluvii sp. nov.: Two cold-adapted methanotrophs from the River Elbe and an amended description of Methylovulum psychrotolerans strain Eb1.</title>
        <authorList>
            <person name="Bussmann I.K."/>
            <person name="Klings K.-W."/>
            <person name="Warnstedt J."/>
            <person name="Hoppert M."/>
            <person name="Saborowski A."/>
            <person name="Horn F."/>
            <person name="Liebner S."/>
        </authorList>
    </citation>
    <scope>NUCLEOTIDE SEQUENCE [LARGE SCALE GENOMIC DNA]</scope>
    <source>
        <strain evidence="3 4">EbA</strain>
    </source>
</reference>
<dbReference type="Pfam" id="PF13511">
    <property type="entry name" value="DUF4124"/>
    <property type="match status" value="1"/>
</dbReference>